<evidence type="ECO:0000256" key="1">
    <source>
        <dbReference type="ARBA" id="ARBA00023125"/>
    </source>
</evidence>
<gene>
    <name evidence="4" type="ORF">H1S01_18070</name>
</gene>
<evidence type="ECO:0000313" key="5">
    <source>
        <dbReference type="Proteomes" id="UP000617402"/>
    </source>
</evidence>
<organism evidence="4 5">
    <name type="scientific">Heliobacterium chlorum</name>
    <dbReference type="NCBI Taxonomy" id="2698"/>
    <lineage>
        <taxon>Bacteria</taxon>
        <taxon>Bacillati</taxon>
        <taxon>Bacillota</taxon>
        <taxon>Clostridia</taxon>
        <taxon>Eubacteriales</taxon>
        <taxon>Heliobacteriaceae</taxon>
        <taxon>Heliobacterium</taxon>
    </lineage>
</organism>
<comment type="caution">
    <text evidence="4">The sequence shown here is derived from an EMBL/GenBank/DDBJ whole genome shotgun (WGS) entry which is preliminary data.</text>
</comment>
<accession>A0ABR7T8A7</accession>
<dbReference type="RefSeq" id="WP_188041789.1">
    <property type="nucleotide sequence ID" value="NZ_JACVHF010000035.1"/>
</dbReference>
<sequence>MQHTNRFLDWLHNEGKDSKTIQAYQTILTQFSRWFTDTTGHNNIELVPHQATLTFF</sequence>
<keyword evidence="5" id="KW-1185">Reference proteome</keyword>
<evidence type="ECO:0000259" key="3">
    <source>
        <dbReference type="PROSITE" id="PS51900"/>
    </source>
</evidence>
<evidence type="ECO:0000256" key="2">
    <source>
        <dbReference type="PROSITE-ProRule" id="PRU01248"/>
    </source>
</evidence>
<proteinExistence type="predicted"/>
<keyword evidence="1 2" id="KW-0238">DNA-binding</keyword>
<dbReference type="EMBL" id="JACVHF010000035">
    <property type="protein sequence ID" value="MBC9786367.1"/>
    <property type="molecule type" value="Genomic_DNA"/>
</dbReference>
<protein>
    <recommendedName>
        <fullName evidence="3">Core-binding (CB) domain-containing protein</fullName>
    </recommendedName>
</protein>
<dbReference type="InterPro" id="IPR010998">
    <property type="entry name" value="Integrase_recombinase_N"/>
</dbReference>
<reference evidence="4 5" key="1">
    <citation type="submission" date="2020-07" db="EMBL/GenBank/DDBJ databases">
        <title>Draft whole-genome sequence of Heliobacterium chlorum DSM 3682, type strain.</title>
        <authorList>
            <person name="Kyndt J.A."/>
            <person name="Meyer T.E."/>
            <person name="Imhoff J.F."/>
        </authorList>
    </citation>
    <scope>NUCLEOTIDE SEQUENCE [LARGE SCALE GENOMIC DNA]</scope>
    <source>
        <strain evidence="4 5">DSM 3682</strain>
    </source>
</reference>
<dbReference type="InterPro" id="IPR044068">
    <property type="entry name" value="CB"/>
</dbReference>
<dbReference type="PROSITE" id="PS51900">
    <property type="entry name" value="CB"/>
    <property type="match status" value="1"/>
</dbReference>
<dbReference type="Gene3D" id="1.10.150.130">
    <property type="match status" value="1"/>
</dbReference>
<evidence type="ECO:0000313" key="4">
    <source>
        <dbReference type="EMBL" id="MBC9786367.1"/>
    </source>
</evidence>
<feature type="domain" description="Core-binding (CB)" evidence="3">
    <location>
        <begin position="1"/>
        <end position="56"/>
    </location>
</feature>
<name>A0ABR7T8A7_HELCL</name>
<dbReference type="Proteomes" id="UP000617402">
    <property type="component" value="Unassembled WGS sequence"/>
</dbReference>